<evidence type="ECO:0000313" key="3">
    <source>
        <dbReference type="EMBL" id="RPB07905.1"/>
    </source>
</evidence>
<keyword evidence="2" id="KW-1133">Transmembrane helix</keyword>
<name>A0A3N4KQ68_9PEZI</name>
<organism evidence="3 4">
    <name type="scientific">Morchella conica CCBAS932</name>
    <dbReference type="NCBI Taxonomy" id="1392247"/>
    <lineage>
        <taxon>Eukaryota</taxon>
        <taxon>Fungi</taxon>
        <taxon>Dikarya</taxon>
        <taxon>Ascomycota</taxon>
        <taxon>Pezizomycotina</taxon>
        <taxon>Pezizomycetes</taxon>
        <taxon>Pezizales</taxon>
        <taxon>Morchellaceae</taxon>
        <taxon>Morchella</taxon>
    </lineage>
</organism>
<protein>
    <submittedName>
        <fullName evidence="3">Uncharacterized protein</fullName>
    </submittedName>
</protein>
<reference evidence="3 4" key="1">
    <citation type="journal article" date="2018" name="Nat. Ecol. Evol.">
        <title>Pezizomycetes genomes reveal the molecular basis of ectomycorrhizal truffle lifestyle.</title>
        <authorList>
            <person name="Murat C."/>
            <person name="Payen T."/>
            <person name="Noel B."/>
            <person name="Kuo A."/>
            <person name="Morin E."/>
            <person name="Chen J."/>
            <person name="Kohler A."/>
            <person name="Krizsan K."/>
            <person name="Balestrini R."/>
            <person name="Da Silva C."/>
            <person name="Montanini B."/>
            <person name="Hainaut M."/>
            <person name="Levati E."/>
            <person name="Barry K.W."/>
            <person name="Belfiori B."/>
            <person name="Cichocki N."/>
            <person name="Clum A."/>
            <person name="Dockter R.B."/>
            <person name="Fauchery L."/>
            <person name="Guy J."/>
            <person name="Iotti M."/>
            <person name="Le Tacon F."/>
            <person name="Lindquist E.A."/>
            <person name="Lipzen A."/>
            <person name="Malagnac F."/>
            <person name="Mello A."/>
            <person name="Molinier V."/>
            <person name="Miyauchi S."/>
            <person name="Poulain J."/>
            <person name="Riccioni C."/>
            <person name="Rubini A."/>
            <person name="Sitrit Y."/>
            <person name="Splivallo R."/>
            <person name="Traeger S."/>
            <person name="Wang M."/>
            <person name="Zifcakova L."/>
            <person name="Wipf D."/>
            <person name="Zambonelli A."/>
            <person name="Paolocci F."/>
            <person name="Nowrousian M."/>
            <person name="Ottonello S."/>
            <person name="Baldrian P."/>
            <person name="Spatafora J.W."/>
            <person name="Henrissat B."/>
            <person name="Nagy L.G."/>
            <person name="Aury J.M."/>
            <person name="Wincker P."/>
            <person name="Grigoriev I.V."/>
            <person name="Bonfante P."/>
            <person name="Martin F.M."/>
        </authorList>
    </citation>
    <scope>NUCLEOTIDE SEQUENCE [LARGE SCALE GENOMIC DNA]</scope>
    <source>
        <strain evidence="3 4">CCBAS932</strain>
    </source>
</reference>
<keyword evidence="2" id="KW-0812">Transmembrane</keyword>
<evidence type="ECO:0000313" key="4">
    <source>
        <dbReference type="Proteomes" id="UP000277580"/>
    </source>
</evidence>
<dbReference type="AlphaFoldDB" id="A0A3N4KQ68"/>
<proteinExistence type="predicted"/>
<keyword evidence="4" id="KW-1185">Reference proteome</keyword>
<evidence type="ECO:0000256" key="2">
    <source>
        <dbReference type="SAM" id="Phobius"/>
    </source>
</evidence>
<feature type="region of interest" description="Disordered" evidence="1">
    <location>
        <begin position="51"/>
        <end position="80"/>
    </location>
</feature>
<dbReference type="InParanoid" id="A0A3N4KQ68"/>
<feature type="transmembrane region" description="Helical" evidence="2">
    <location>
        <begin position="6"/>
        <end position="21"/>
    </location>
</feature>
<accession>A0A3N4KQ68</accession>
<dbReference type="EMBL" id="ML119172">
    <property type="protein sequence ID" value="RPB07905.1"/>
    <property type="molecule type" value="Genomic_DNA"/>
</dbReference>
<dbReference type="Proteomes" id="UP000277580">
    <property type="component" value="Unassembled WGS sequence"/>
</dbReference>
<evidence type="ECO:0000256" key="1">
    <source>
        <dbReference type="SAM" id="MobiDB-lite"/>
    </source>
</evidence>
<feature type="compositionally biased region" description="Basic and acidic residues" evidence="1">
    <location>
        <begin position="51"/>
        <end position="70"/>
    </location>
</feature>
<sequence length="198" mass="23168">MWDVGMRTYIPYLWSVLFFLYDRKKKREKQCFLLVSPTKKGWWAERTKIEKARAREGRREASSESREQRAEQGGMQSPTEHASYHGCFCAATCTHRDDSCRAAQRTSPSHKKGKWKWKETLPRPEETLPATGQANSVIHPLPSKAPHRISRTGYLHFSCFPFPRCTGRRRGVEWEWRVGAKWRGRTQVTSDKKNRKIS</sequence>
<gene>
    <name evidence="3" type="ORF">P167DRAFT_373049</name>
</gene>
<keyword evidence="2" id="KW-0472">Membrane</keyword>